<dbReference type="Proteomes" id="UP000765509">
    <property type="component" value="Unassembled WGS sequence"/>
</dbReference>
<protein>
    <recommendedName>
        <fullName evidence="1">Tet-like 2OG-Fe(II) oxygenase domain-containing protein</fullName>
    </recommendedName>
</protein>
<dbReference type="EMBL" id="AVOT02107469">
    <property type="protein sequence ID" value="MBW0580415.1"/>
    <property type="molecule type" value="Genomic_DNA"/>
</dbReference>
<comment type="caution">
    <text evidence="2">The sequence shown here is derived from an EMBL/GenBank/DDBJ whole genome shotgun (WGS) entry which is preliminary data.</text>
</comment>
<dbReference type="AlphaFoldDB" id="A0A9Q3Q113"/>
<reference evidence="2" key="1">
    <citation type="submission" date="2021-03" db="EMBL/GenBank/DDBJ databases">
        <title>Draft genome sequence of rust myrtle Austropuccinia psidii MF-1, a brazilian biotype.</title>
        <authorList>
            <person name="Quecine M.C."/>
            <person name="Pachon D.M.R."/>
            <person name="Bonatelli M.L."/>
            <person name="Correr F.H."/>
            <person name="Franceschini L.M."/>
            <person name="Leite T.F."/>
            <person name="Margarido G.R.A."/>
            <person name="Almeida C.A."/>
            <person name="Ferrarezi J.A."/>
            <person name="Labate C.A."/>
        </authorList>
    </citation>
    <scope>NUCLEOTIDE SEQUENCE</scope>
    <source>
        <strain evidence="2">MF-1</strain>
    </source>
</reference>
<evidence type="ECO:0000313" key="3">
    <source>
        <dbReference type="Proteomes" id="UP000765509"/>
    </source>
</evidence>
<feature type="non-terminal residue" evidence="2">
    <location>
        <position position="1"/>
    </location>
</feature>
<keyword evidence="3" id="KW-1185">Reference proteome</keyword>
<name>A0A9Q3Q113_9BASI</name>
<dbReference type="InterPro" id="IPR046798">
    <property type="entry name" value="2OG-FeII_Oxy_6"/>
</dbReference>
<gene>
    <name evidence="2" type="ORF">O181_120130</name>
</gene>
<organism evidence="2 3">
    <name type="scientific">Austropuccinia psidii MF-1</name>
    <dbReference type="NCBI Taxonomy" id="1389203"/>
    <lineage>
        <taxon>Eukaryota</taxon>
        <taxon>Fungi</taxon>
        <taxon>Dikarya</taxon>
        <taxon>Basidiomycota</taxon>
        <taxon>Pucciniomycotina</taxon>
        <taxon>Pucciniomycetes</taxon>
        <taxon>Pucciniales</taxon>
        <taxon>Sphaerophragmiaceae</taxon>
        <taxon>Austropuccinia</taxon>
    </lineage>
</organism>
<sequence>MTPSEIWRVVDVNKIKRIHFGHVAIFSSTGLLIALVEFQPFTTMSEVKVNQWDELSQFLFRKKRFTDPIATNGALLDGFLFGIGWRKCTRKNEQFGLYGSVGKNENAIDEWRNRGANLRSVGCILGQSLQYVGHNLFEKIQNCYSSLGVPSFDQVNYEGDIPANQGACKFASALTFTMNGFKNSPNLDKDALLYALGWWFQADKRTSQIQRDASKRCTGGKLIFPNDHFWIDLSDCHGLIQVVWASSTFVHYTDPAQENESTTLVGMSAQCSSRMLMLHTRILMLVQVPKMLKVPYTYAGCQRFTRQSLCLCRFPTTHTPILTPVQASNNSHANPYSCVANNADNFLHLCRLPAIHPPILTLVKVLHNAENVLRLCRIPTIHTPILTPVQAPKNSHANPYACEGSRQFTHQFLRLCRLPTIHTPILTL</sequence>
<dbReference type="Pfam" id="PF20515">
    <property type="entry name" value="2OG-FeII_Oxy_6"/>
    <property type="match status" value="1"/>
</dbReference>
<proteinExistence type="predicted"/>
<accession>A0A9Q3Q113</accession>
<evidence type="ECO:0000313" key="2">
    <source>
        <dbReference type="EMBL" id="MBW0580415.1"/>
    </source>
</evidence>
<feature type="domain" description="Tet-like 2OG-Fe(II) oxygenase" evidence="1">
    <location>
        <begin position="48"/>
        <end position="255"/>
    </location>
</feature>
<evidence type="ECO:0000259" key="1">
    <source>
        <dbReference type="Pfam" id="PF20515"/>
    </source>
</evidence>